<dbReference type="EMBL" id="LAZR01010654">
    <property type="protein sequence ID" value="KKM65821.1"/>
    <property type="molecule type" value="Genomic_DNA"/>
</dbReference>
<comment type="caution">
    <text evidence="1">The sequence shown here is derived from an EMBL/GenBank/DDBJ whole genome shotgun (WGS) entry which is preliminary data.</text>
</comment>
<evidence type="ECO:0008006" key="2">
    <source>
        <dbReference type="Google" id="ProtNLM"/>
    </source>
</evidence>
<sequence>MTNISVRIDPELKKKMDSLKHLNWSEIIRKTIKSKIQNETEMNKAKAVLLNEKIRKIAPEDFNSVDIIRKFREERH</sequence>
<name>A0A0F9JTM8_9ZZZZ</name>
<gene>
    <name evidence="1" type="ORF">LCGC14_1487400</name>
</gene>
<reference evidence="1" key="1">
    <citation type="journal article" date="2015" name="Nature">
        <title>Complex archaea that bridge the gap between prokaryotes and eukaryotes.</title>
        <authorList>
            <person name="Spang A."/>
            <person name="Saw J.H."/>
            <person name="Jorgensen S.L."/>
            <person name="Zaremba-Niedzwiedzka K."/>
            <person name="Martijn J."/>
            <person name="Lind A.E."/>
            <person name="van Eijk R."/>
            <person name="Schleper C."/>
            <person name="Guy L."/>
            <person name="Ettema T.J."/>
        </authorList>
    </citation>
    <scope>NUCLEOTIDE SEQUENCE</scope>
</reference>
<dbReference type="PANTHER" id="PTHR42244:SF2">
    <property type="entry name" value="ANTITOXIN VAPB3-RELATED"/>
    <property type="match status" value="1"/>
</dbReference>
<dbReference type="AlphaFoldDB" id="A0A0F9JTM8"/>
<accession>A0A0F9JTM8</accession>
<proteinExistence type="predicted"/>
<organism evidence="1">
    <name type="scientific">marine sediment metagenome</name>
    <dbReference type="NCBI Taxonomy" id="412755"/>
    <lineage>
        <taxon>unclassified sequences</taxon>
        <taxon>metagenomes</taxon>
        <taxon>ecological metagenomes</taxon>
    </lineage>
</organism>
<evidence type="ECO:0000313" key="1">
    <source>
        <dbReference type="EMBL" id="KKM65821.1"/>
    </source>
</evidence>
<protein>
    <recommendedName>
        <fullName evidence="2">VapB-type antitoxin</fullName>
    </recommendedName>
</protein>
<dbReference type="PANTHER" id="PTHR42244">
    <property type="entry name" value="ANTITOXIN VAPB3-RELATED"/>
    <property type="match status" value="1"/>
</dbReference>
<dbReference type="InterPro" id="IPR039709">
    <property type="entry name" value="VapB3-like"/>
</dbReference>